<dbReference type="SMART" id="SM00579">
    <property type="entry name" value="FBD"/>
    <property type="match status" value="1"/>
</dbReference>
<dbReference type="PANTHER" id="PTHR31900">
    <property type="entry name" value="F-BOX/RNI SUPERFAMILY PROTEIN-RELATED"/>
    <property type="match status" value="1"/>
</dbReference>
<dbReference type="InterPro" id="IPR053781">
    <property type="entry name" value="F-box_AtFBL13-like"/>
</dbReference>
<dbReference type="PANTHER" id="PTHR31900:SF28">
    <property type="entry name" value="FBD DOMAIN-CONTAINING PROTEIN"/>
    <property type="match status" value="1"/>
</dbReference>
<reference evidence="2 3" key="1">
    <citation type="submission" date="2022-03" db="EMBL/GenBank/DDBJ databases">
        <authorList>
            <person name="Nunn A."/>
            <person name="Chopra R."/>
            <person name="Nunn A."/>
            <person name="Contreras Garrido A."/>
        </authorList>
    </citation>
    <scope>NUCLEOTIDE SEQUENCE [LARGE SCALE GENOMIC DNA]</scope>
</reference>
<name>A0AAU9SS07_THLAR</name>
<dbReference type="InterPro" id="IPR050232">
    <property type="entry name" value="FBL13/AtMIF1-like"/>
</dbReference>
<sequence>MDRIGALSDDLLVKVLFYLPTKDAVSTSILSKRWEHLWKWLPKLEFDDTDYSESRCERLRCFLLRSLPQHRAPVIETLHLKLSKSHFEPGVVKLMIAIAVSRHVRELDISYSSDPEKSNILPSNYLFTCKSLVVLKLEDGILVDVPPTVCLPSLKTLQLQRVAYVNEETLQRLLSSCPVLEELMVEIWEDDTMRKFTVIVPSLQSLSLYIPYEYGIDGFEIKTPSLKYFKIKDHNSQSHYCLIENMPNLIEAYVDVEFPDINSLIGSITSVKRLEICSEVVYEEGFVFNKLEHLKLCRCKECSSNLLVQLLKDSPNLRVLDLYEMIDHYYNGTVNWNQPSTVPLCMLSSLQVFNWSAYSGASEERDLAIYILENACRLKTATISTDECDIPKLEMIKELALCSRASTTCKFMFD</sequence>
<dbReference type="Proteomes" id="UP000836841">
    <property type="component" value="Chromosome 6"/>
</dbReference>
<dbReference type="InterPro" id="IPR036047">
    <property type="entry name" value="F-box-like_dom_sf"/>
</dbReference>
<dbReference type="InterPro" id="IPR001810">
    <property type="entry name" value="F-box_dom"/>
</dbReference>
<dbReference type="SUPFAM" id="SSF81383">
    <property type="entry name" value="F-box domain"/>
    <property type="match status" value="1"/>
</dbReference>
<gene>
    <name evidence="2" type="ORF">TAV2_LOCUS20341</name>
</gene>
<dbReference type="InterPro" id="IPR032675">
    <property type="entry name" value="LRR_dom_sf"/>
</dbReference>
<protein>
    <recommendedName>
        <fullName evidence="1">FBD domain-containing protein</fullName>
    </recommendedName>
</protein>
<dbReference type="InterPro" id="IPR006566">
    <property type="entry name" value="FBD"/>
</dbReference>
<dbReference type="SUPFAM" id="SSF52047">
    <property type="entry name" value="RNI-like"/>
    <property type="match status" value="1"/>
</dbReference>
<dbReference type="Pfam" id="PF00646">
    <property type="entry name" value="F-box"/>
    <property type="match status" value="1"/>
</dbReference>
<evidence type="ECO:0000313" key="3">
    <source>
        <dbReference type="Proteomes" id="UP000836841"/>
    </source>
</evidence>
<dbReference type="CDD" id="cd22160">
    <property type="entry name" value="F-box_AtFBL13-like"/>
    <property type="match status" value="1"/>
</dbReference>
<dbReference type="Pfam" id="PF08387">
    <property type="entry name" value="FBD"/>
    <property type="match status" value="1"/>
</dbReference>
<organism evidence="2 3">
    <name type="scientific">Thlaspi arvense</name>
    <name type="common">Field penny-cress</name>
    <dbReference type="NCBI Taxonomy" id="13288"/>
    <lineage>
        <taxon>Eukaryota</taxon>
        <taxon>Viridiplantae</taxon>
        <taxon>Streptophyta</taxon>
        <taxon>Embryophyta</taxon>
        <taxon>Tracheophyta</taxon>
        <taxon>Spermatophyta</taxon>
        <taxon>Magnoliopsida</taxon>
        <taxon>eudicotyledons</taxon>
        <taxon>Gunneridae</taxon>
        <taxon>Pentapetalae</taxon>
        <taxon>rosids</taxon>
        <taxon>malvids</taxon>
        <taxon>Brassicales</taxon>
        <taxon>Brassicaceae</taxon>
        <taxon>Thlaspideae</taxon>
        <taxon>Thlaspi</taxon>
    </lineage>
</organism>
<dbReference type="InterPro" id="IPR055411">
    <property type="entry name" value="LRR_FXL15/At3g58940/PEG3-like"/>
</dbReference>
<dbReference type="AlphaFoldDB" id="A0AAU9SS07"/>
<proteinExistence type="predicted"/>
<evidence type="ECO:0000313" key="2">
    <source>
        <dbReference type="EMBL" id="CAH2069743.1"/>
    </source>
</evidence>
<dbReference type="Pfam" id="PF24758">
    <property type="entry name" value="LRR_At5g56370"/>
    <property type="match status" value="1"/>
</dbReference>
<accession>A0AAU9SS07</accession>
<dbReference type="EMBL" id="OU466862">
    <property type="protein sequence ID" value="CAH2069743.1"/>
    <property type="molecule type" value="Genomic_DNA"/>
</dbReference>
<evidence type="ECO:0000259" key="1">
    <source>
        <dbReference type="SMART" id="SM00579"/>
    </source>
</evidence>
<dbReference type="Gene3D" id="3.80.10.10">
    <property type="entry name" value="Ribonuclease Inhibitor"/>
    <property type="match status" value="2"/>
</dbReference>
<feature type="domain" description="FBD" evidence="1">
    <location>
        <begin position="344"/>
        <end position="414"/>
    </location>
</feature>
<keyword evidence="3" id="KW-1185">Reference proteome</keyword>